<dbReference type="RefSeq" id="WP_075474256.1">
    <property type="nucleotide sequence ID" value="NZ_CP011299.1"/>
</dbReference>
<dbReference type="SUPFAM" id="SSF55120">
    <property type="entry name" value="Pseudouridine synthase"/>
    <property type="match status" value="1"/>
</dbReference>
<dbReference type="PATRIC" id="fig|118110.3.peg.371"/>
<dbReference type="InterPro" id="IPR002942">
    <property type="entry name" value="S4_RNA-bd"/>
</dbReference>
<dbReference type="GO" id="GO:0003723">
    <property type="term" value="F:RNA binding"/>
    <property type="evidence" value="ECO:0007669"/>
    <property type="project" value="UniProtKB-KW"/>
</dbReference>
<evidence type="ECO:0000256" key="6">
    <source>
        <dbReference type="RuleBase" id="RU362028"/>
    </source>
</evidence>
<dbReference type="AlphaFoldDB" id="A0A172WDT4"/>
<evidence type="ECO:0000256" key="2">
    <source>
        <dbReference type="ARBA" id="ARBA00023235"/>
    </source>
</evidence>
<dbReference type="Gene3D" id="3.30.2350.10">
    <property type="entry name" value="Pseudouridine synthase"/>
    <property type="match status" value="1"/>
</dbReference>
<accession>A0A172WDT4</accession>
<dbReference type="PROSITE" id="PS50889">
    <property type="entry name" value="S4"/>
    <property type="match status" value="1"/>
</dbReference>
<protein>
    <recommendedName>
        <fullName evidence="6">Pseudouridine synthase</fullName>
        <ecNumber evidence="6">5.4.99.-</ecNumber>
    </recommendedName>
</protein>
<evidence type="ECO:0000256" key="4">
    <source>
        <dbReference type="PIRSR" id="PIRSR606225-1"/>
    </source>
</evidence>
<feature type="domain" description="RNA-binding S4" evidence="7">
    <location>
        <begin position="19"/>
        <end position="83"/>
    </location>
</feature>
<dbReference type="STRING" id="118110.XW81_01845"/>
<dbReference type="SUPFAM" id="SSF55174">
    <property type="entry name" value="Alpha-L RNA-binding motif"/>
    <property type="match status" value="1"/>
</dbReference>
<dbReference type="InterPro" id="IPR020103">
    <property type="entry name" value="PsdUridine_synth_cat_dom_sf"/>
</dbReference>
<proteinExistence type="inferred from homology"/>
<dbReference type="EMBL" id="CP011299">
    <property type="protein sequence ID" value="ANF17133.1"/>
    <property type="molecule type" value="Genomic_DNA"/>
</dbReference>
<name>A0A172WDT4_BUCSC</name>
<dbReference type="GO" id="GO:0160140">
    <property type="term" value="F:23S rRNA pseudouridine(1911/1915/1917) synthase activity"/>
    <property type="evidence" value="ECO:0007669"/>
    <property type="project" value="UniProtKB-EC"/>
</dbReference>
<dbReference type="InterPro" id="IPR006224">
    <property type="entry name" value="PsdUridine_synth_RluA-like_CS"/>
</dbReference>
<dbReference type="InterPro" id="IPR050188">
    <property type="entry name" value="RluA_PseudoU_synthase"/>
</dbReference>
<dbReference type="Pfam" id="PF01479">
    <property type="entry name" value="S4"/>
    <property type="match status" value="1"/>
</dbReference>
<sequence>MINFKKFTVIVSNTFSKKTRLDKVLSKLFSQYSRTCIKKWIVNFRVNVNGKIFDKPNMYVSYGDKIIVSIVNESNNFDSPQNISLCIVYEDKDILVIDKQTNLVVHPGAGNKCGTLLNALLYRNSSFMHIPRSGIVHRLDKNTTGLMIIGKNIISYNALIELMRSRKIIRQYETVVHGRMISGGTIIRPIARHPTRRTIMTVSTSGKKAITHYRVIKRFSYHTHLRVKLETGRTHQIRVHMLDIHYPLIGDPIYGKKYQSLKNISKETFKMVKEFPRQALHSSKLCLKHPITGVQMKWNSCLPNDMLHLLKQLNKNDIEQFNYNF</sequence>
<evidence type="ECO:0000256" key="3">
    <source>
        <dbReference type="ARBA" id="ARBA00036882"/>
    </source>
</evidence>
<feature type="active site" evidence="4">
    <location>
        <position position="140"/>
    </location>
</feature>
<comment type="catalytic activity">
    <reaction evidence="6">
        <text>a uridine in RNA = a pseudouridine in RNA</text>
        <dbReference type="Rhea" id="RHEA:48348"/>
        <dbReference type="Rhea" id="RHEA-COMP:12068"/>
        <dbReference type="Rhea" id="RHEA-COMP:12069"/>
        <dbReference type="ChEBI" id="CHEBI:65314"/>
        <dbReference type="ChEBI" id="CHEBI:65315"/>
    </reaction>
</comment>
<dbReference type="InterPro" id="IPR006145">
    <property type="entry name" value="PsdUridine_synth_RsuA/RluA"/>
</dbReference>
<keyword evidence="5" id="KW-0694">RNA-binding</keyword>
<comment type="similarity">
    <text evidence="1 6">Belongs to the pseudouridine synthase RluA family.</text>
</comment>
<keyword evidence="9" id="KW-1185">Reference proteome</keyword>
<dbReference type="InterPro" id="IPR006225">
    <property type="entry name" value="PsdUridine_synth_RluC/D"/>
</dbReference>
<reference evidence="8 9" key="1">
    <citation type="submission" date="2015-04" db="EMBL/GenBank/DDBJ databases">
        <title>Buchnera aphidicola assembly.</title>
        <authorList>
            <person name="Zhang Y."/>
        </authorList>
    </citation>
    <scope>NUCLEOTIDE SEQUENCE [LARGE SCALE GENOMIC DNA]</scope>
    <source>
        <strain evidence="8 9">SC</strain>
    </source>
</reference>
<dbReference type="Proteomes" id="UP000077654">
    <property type="component" value="Chromosome"/>
</dbReference>
<dbReference type="GO" id="GO:0000455">
    <property type="term" value="P:enzyme-directed rRNA pseudouridine synthesis"/>
    <property type="evidence" value="ECO:0007669"/>
    <property type="project" value="TreeGrafter"/>
</dbReference>
<organism evidence="8 9">
    <name type="scientific">Buchnera aphidicola subsp. Schlechtendalia chinensis</name>
    <dbReference type="NCBI Taxonomy" id="118110"/>
    <lineage>
        <taxon>Bacteria</taxon>
        <taxon>Pseudomonadati</taxon>
        <taxon>Pseudomonadota</taxon>
        <taxon>Gammaproteobacteria</taxon>
        <taxon>Enterobacterales</taxon>
        <taxon>Erwiniaceae</taxon>
        <taxon>Buchnera</taxon>
    </lineage>
</organism>
<evidence type="ECO:0000313" key="9">
    <source>
        <dbReference type="Proteomes" id="UP000077654"/>
    </source>
</evidence>
<keyword evidence="2 6" id="KW-0413">Isomerase</keyword>
<gene>
    <name evidence="8" type="primary">rluD</name>
    <name evidence="8" type="ORF">XW81_01845</name>
</gene>
<dbReference type="PANTHER" id="PTHR21600:SF44">
    <property type="entry name" value="RIBOSOMAL LARGE SUBUNIT PSEUDOURIDINE SYNTHASE D"/>
    <property type="match status" value="1"/>
</dbReference>
<dbReference type="NCBIfam" id="TIGR00005">
    <property type="entry name" value="rluA_subfam"/>
    <property type="match status" value="1"/>
</dbReference>
<dbReference type="PANTHER" id="PTHR21600">
    <property type="entry name" value="MITOCHONDRIAL RNA PSEUDOURIDINE SYNTHASE"/>
    <property type="match status" value="1"/>
</dbReference>
<dbReference type="InterPro" id="IPR036986">
    <property type="entry name" value="S4_RNA-bd_sf"/>
</dbReference>
<dbReference type="CDD" id="cd00165">
    <property type="entry name" value="S4"/>
    <property type="match status" value="1"/>
</dbReference>
<dbReference type="SMART" id="SM00363">
    <property type="entry name" value="S4"/>
    <property type="match status" value="1"/>
</dbReference>
<dbReference type="PROSITE" id="PS01129">
    <property type="entry name" value="PSI_RLU"/>
    <property type="match status" value="1"/>
</dbReference>
<dbReference type="NCBIfam" id="NF008385">
    <property type="entry name" value="PRK11180.1"/>
    <property type="match status" value="1"/>
</dbReference>
<evidence type="ECO:0000259" key="7">
    <source>
        <dbReference type="SMART" id="SM00363"/>
    </source>
</evidence>
<dbReference type="EC" id="5.4.99.-" evidence="6"/>
<dbReference type="Gene3D" id="3.10.290.10">
    <property type="entry name" value="RNA-binding S4 domain"/>
    <property type="match status" value="1"/>
</dbReference>
<evidence type="ECO:0000313" key="8">
    <source>
        <dbReference type="EMBL" id="ANF17133.1"/>
    </source>
</evidence>
<comment type="catalytic activity">
    <reaction evidence="3">
        <text>uridine(1911/1915/1917) in 23S rRNA = pseudouridine(1911/1915/1917) in 23S rRNA</text>
        <dbReference type="Rhea" id="RHEA:42524"/>
        <dbReference type="Rhea" id="RHEA-COMP:10097"/>
        <dbReference type="Rhea" id="RHEA-COMP:10098"/>
        <dbReference type="ChEBI" id="CHEBI:65314"/>
        <dbReference type="ChEBI" id="CHEBI:65315"/>
        <dbReference type="EC" id="5.4.99.23"/>
    </reaction>
</comment>
<evidence type="ECO:0000256" key="1">
    <source>
        <dbReference type="ARBA" id="ARBA00010876"/>
    </source>
</evidence>
<dbReference type="CDD" id="cd02869">
    <property type="entry name" value="PseudoU_synth_RluA_like"/>
    <property type="match status" value="1"/>
</dbReference>
<dbReference type="OrthoDB" id="9807829at2"/>
<comment type="function">
    <text evidence="6">Responsible for synthesis of pseudouridine from uracil.</text>
</comment>
<evidence type="ECO:0000256" key="5">
    <source>
        <dbReference type="PROSITE-ProRule" id="PRU00182"/>
    </source>
</evidence>
<dbReference type="Pfam" id="PF00849">
    <property type="entry name" value="PseudoU_synth_2"/>
    <property type="match status" value="1"/>
</dbReference>